<evidence type="ECO:0000313" key="1">
    <source>
        <dbReference type="EMBL" id="MDQ0643031.1"/>
    </source>
</evidence>
<dbReference type="Proteomes" id="UP001239085">
    <property type="component" value="Unassembled WGS sequence"/>
</dbReference>
<dbReference type="RefSeq" id="WP_307359386.1">
    <property type="nucleotide sequence ID" value="NZ_JAUSXK010000001.1"/>
</dbReference>
<keyword evidence="2" id="KW-1185">Reference proteome</keyword>
<dbReference type="EMBL" id="JAUSXK010000001">
    <property type="protein sequence ID" value="MDQ0643031.1"/>
    <property type="molecule type" value="Genomic_DNA"/>
</dbReference>
<sequence>MAPLRAMITVFSAVLSQAEHPEDEVGRTVAWSVGAGKARHGLRPVGGTADSPPLAVVHYARDERFITDGEGTHEIARAHGKELDVIGPVLSTGRYTVRPGSRIQSLLTSQTRFTVHRDREPFMSVRESSHRRRTVRIFELQPAEDFDPNVALSLLLLFGAVDRQGVIGELLGES</sequence>
<proteinExistence type="predicted"/>
<reference evidence="1 2" key="1">
    <citation type="submission" date="2023-07" db="EMBL/GenBank/DDBJ databases">
        <title>Comparative genomics of wheat-associated soil bacteria to identify genetic determinants of phenazine resistance.</title>
        <authorList>
            <person name="Mouncey N."/>
        </authorList>
    </citation>
    <scope>NUCLEOTIDE SEQUENCE [LARGE SCALE GENOMIC DNA]</scope>
    <source>
        <strain evidence="1 2">W2I7</strain>
    </source>
</reference>
<evidence type="ECO:0008006" key="3">
    <source>
        <dbReference type="Google" id="ProtNLM"/>
    </source>
</evidence>
<comment type="caution">
    <text evidence="1">The sequence shown here is derived from an EMBL/GenBank/DDBJ whole genome shotgun (WGS) entry which is preliminary data.</text>
</comment>
<gene>
    <name evidence="1" type="ORF">QFZ46_001191</name>
</gene>
<evidence type="ECO:0000313" key="2">
    <source>
        <dbReference type="Proteomes" id="UP001239085"/>
    </source>
</evidence>
<accession>A0ABU0P8L8</accession>
<protein>
    <recommendedName>
        <fullName evidence="3">MacB-like periplasmic core domain-containing protein</fullName>
    </recommendedName>
</protein>
<name>A0ABU0P8L8_9MICO</name>
<organism evidence="1 2">
    <name type="scientific">Microbacterium murale</name>
    <dbReference type="NCBI Taxonomy" id="1081040"/>
    <lineage>
        <taxon>Bacteria</taxon>
        <taxon>Bacillati</taxon>
        <taxon>Actinomycetota</taxon>
        <taxon>Actinomycetes</taxon>
        <taxon>Micrococcales</taxon>
        <taxon>Microbacteriaceae</taxon>
        <taxon>Microbacterium</taxon>
    </lineage>
</organism>